<dbReference type="RefSeq" id="YP_002875715.1">
    <property type="nucleotide sequence ID" value="NC_012663.1"/>
</dbReference>
<evidence type="ECO:0000313" key="2">
    <source>
        <dbReference type="Proteomes" id="UP000002336"/>
    </source>
</evidence>
<sequence length="53" mass="6473">MKRFYRIFVKNEIIFRIFTRNIRRILTQNKPVNHACLTAKIFWGNFLGIQCEI</sequence>
<proteinExistence type="predicted"/>
<dbReference type="KEGG" id="vg:7871863"/>
<evidence type="ECO:0000313" key="1">
    <source>
        <dbReference type="EMBL" id="ACP41723.1"/>
    </source>
</evidence>
<organism evidence="1 2">
    <name type="scientific">Lactococcus phage P087</name>
    <dbReference type="NCBI Taxonomy" id="641487"/>
    <lineage>
        <taxon>Viruses</taxon>
        <taxon>Duplodnaviria</taxon>
        <taxon>Heunggongvirae</taxon>
        <taxon>Uroviricota</taxon>
        <taxon>Caudoviricetes</taxon>
        <taxon>Teubervirus</taxon>
        <taxon>Teubervirus P087</taxon>
    </lineage>
</organism>
<dbReference type="GeneID" id="7871863"/>
<name>C3U2N7_9CAUD</name>
<reference evidence="1 2" key="1">
    <citation type="journal article" date="2009" name="Virology">
        <title>P087, a lactococcal phage with a morphogenesis module similar to an Enterococcus faecalis prophage.</title>
        <authorList>
            <person name="Villion M."/>
            <person name="Chopin M.C."/>
            <person name="Deveau H."/>
            <person name="Ehrlich S.D."/>
            <person name="Moineau S."/>
            <person name="Chopin A."/>
        </authorList>
    </citation>
    <scope>NUCLEOTIDE SEQUENCE</scope>
</reference>
<accession>C3U2N7</accession>
<dbReference type="Proteomes" id="UP000002336">
    <property type="component" value="Segment"/>
</dbReference>
<keyword evidence="2" id="KW-1185">Reference proteome</keyword>
<dbReference type="EMBL" id="FJ429185">
    <property type="protein sequence ID" value="ACP41723.1"/>
    <property type="molecule type" value="Genomic_DNA"/>
</dbReference>
<protein>
    <submittedName>
        <fullName evidence="1">Uncharacterized protein</fullName>
    </submittedName>
</protein>